<evidence type="ECO:0000313" key="2">
    <source>
        <dbReference type="Proteomes" id="UP000612349"/>
    </source>
</evidence>
<dbReference type="EMBL" id="BMIP01000001">
    <property type="protein sequence ID" value="GGD60761.1"/>
    <property type="molecule type" value="Genomic_DNA"/>
</dbReference>
<reference evidence="1" key="1">
    <citation type="journal article" date="2014" name="Int. J. Syst. Evol. Microbiol.">
        <title>Complete genome sequence of Corynebacterium casei LMG S-19264T (=DSM 44701T), isolated from a smear-ripened cheese.</title>
        <authorList>
            <consortium name="US DOE Joint Genome Institute (JGI-PGF)"/>
            <person name="Walter F."/>
            <person name="Albersmeier A."/>
            <person name="Kalinowski J."/>
            <person name="Ruckert C."/>
        </authorList>
    </citation>
    <scope>NUCLEOTIDE SEQUENCE</scope>
    <source>
        <strain evidence="1">CGMCC 1.15360</strain>
    </source>
</reference>
<gene>
    <name evidence="1" type="ORF">GCM10010990_07830</name>
</gene>
<organism evidence="1 2">
    <name type="scientific">Croceicoccus mobilis</name>
    <dbReference type="NCBI Taxonomy" id="1703339"/>
    <lineage>
        <taxon>Bacteria</taxon>
        <taxon>Pseudomonadati</taxon>
        <taxon>Pseudomonadota</taxon>
        <taxon>Alphaproteobacteria</taxon>
        <taxon>Sphingomonadales</taxon>
        <taxon>Erythrobacteraceae</taxon>
        <taxon>Croceicoccus</taxon>
    </lineage>
</organism>
<comment type="caution">
    <text evidence="1">The sequence shown here is derived from an EMBL/GenBank/DDBJ whole genome shotgun (WGS) entry which is preliminary data.</text>
</comment>
<dbReference type="AlphaFoldDB" id="A0A916YUD4"/>
<dbReference type="Proteomes" id="UP000612349">
    <property type="component" value="Unassembled WGS sequence"/>
</dbReference>
<accession>A0A916YUD4</accession>
<evidence type="ECO:0000313" key="1">
    <source>
        <dbReference type="EMBL" id="GGD60761.1"/>
    </source>
</evidence>
<sequence>MVRLALPGLLFSGPSLRRRFKFGSRVLPDPDKLGIILSRLVCSELAQLFVFSPQRDRAICEYLSL</sequence>
<name>A0A916YUD4_9SPHN</name>
<proteinExistence type="predicted"/>
<reference evidence="1" key="2">
    <citation type="submission" date="2020-09" db="EMBL/GenBank/DDBJ databases">
        <authorList>
            <person name="Sun Q."/>
            <person name="Zhou Y."/>
        </authorList>
    </citation>
    <scope>NUCLEOTIDE SEQUENCE</scope>
    <source>
        <strain evidence="1">CGMCC 1.15360</strain>
    </source>
</reference>
<keyword evidence="2" id="KW-1185">Reference proteome</keyword>
<protein>
    <submittedName>
        <fullName evidence="1">Uncharacterized protein</fullName>
    </submittedName>
</protein>